<dbReference type="InterPro" id="IPR038607">
    <property type="entry name" value="PhoD-like_sf"/>
</dbReference>
<dbReference type="EMBL" id="WLZY01000011">
    <property type="protein sequence ID" value="NDL60315.1"/>
    <property type="molecule type" value="Genomic_DNA"/>
</dbReference>
<reference evidence="1 2" key="1">
    <citation type="submission" date="2019-11" db="EMBL/GenBank/DDBJ databases">
        <authorList>
            <person name="Li X.-J."/>
            <person name="Feng X.-M."/>
        </authorList>
    </citation>
    <scope>NUCLEOTIDE SEQUENCE [LARGE SCALE GENOMIC DNA]</scope>
    <source>
        <strain evidence="1 2">XMNu-373</strain>
    </source>
</reference>
<proteinExistence type="predicted"/>
<organism evidence="1 2">
    <name type="scientific">Phytoactinopolyspora mesophila</name>
    <dbReference type="NCBI Taxonomy" id="2650750"/>
    <lineage>
        <taxon>Bacteria</taxon>
        <taxon>Bacillati</taxon>
        <taxon>Actinomycetota</taxon>
        <taxon>Actinomycetes</taxon>
        <taxon>Jiangellales</taxon>
        <taxon>Jiangellaceae</taxon>
        <taxon>Phytoactinopolyspora</taxon>
    </lineage>
</organism>
<accession>A0A7K3MAH4</accession>
<name>A0A7K3MAH4_9ACTN</name>
<dbReference type="Proteomes" id="UP000460435">
    <property type="component" value="Unassembled WGS sequence"/>
</dbReference>
<keyword evidence="2" id="KW-1185">Reference proteome</keyword>
<comment type="caution">
    <text evidence="1">The sequence shown here is derived from an EMBL/GenBank/DDBJ whole genome shotgun (WGS) entry which is preliminary data.</text>
</comment>
<evidence type="ECO:0000313" key="2">
    <source>
        <dbReference type="Proteomes" id="UP000460435"/>
    </source>
</evidence>
<dbReference type="PANTHER" id="PTHR33987">
    <property type="entry name" value="CALCINEURIN-LIKE METALLO-PHOSPHOESTERASE SUPERFAMILY PROTEIN"/>
    <property type="match status" value="1"/>
</dbReference>
<protein>
    <recommendedName>
        <fullName evidence="3">PhoD-like phosphatase metallophosphatase domain-containing protein</fullName>
    </recommendedName>
</protein>
<gene>
    <name evidence="1" type="ORF">F7O44_24885</name>
</gene>
<sequence length="144" mass="15959">MLGSAQKAWMEEELATSEAEFMIWLNPSQWMGISNDSWSRFTHERDELVQMFGDLGWLDRMCIISGDRHELNIDTGGGNECGGFPVFQFASLDSRWTDKPHTGYDTGPGTPGNNRYGTMRIRDEGGVQAITGTGYATSTHTGSL</sequence>
<evidence type="ECO:0008006" key="3">
    <source>
        <dbReference type="Google" id="ProtNLM"/>
    </source>
</evidence>
<dbReference type="SUPFAM" id="SSF56300">
    <property type="entry name" value="Metallo-dependent phosphatases"/>
    <property type="match status" value="1"/>
</dbReference>
<evidence type="ECO:0000313" key="1">
    <source>
        <dbReference type="EMBL" id="NDL60315.1"/>
    </source>
</evidence>
<dbReference type="InterPro" id="IPR029052">
    <property type="entry name" value="Metallo-depent_PP-like"/>
</dbReference>
<dbReference type="AlphaFoldDB" id="A0A7K3MAH4"/>
<dbReference type="PANTHER" id="PTHR33987:SF1">
    <property type="entry name" value="CALCINEURIN-LIKE METALLO-PHOSPHOESTERASE SUPERFAMILY PROTEIN"/>
    <property type="match status" value="1"/>
</dbReference>
<dbReference type="Gene3D" id="3.60.21.70">
    <property type="entry name" value="PhoD-like phosphatase"/>
    <property type="match status" value="1"/>
</dbReference>